<proteinExistence type="predicted"/>
<evidence type="ECO:0000313" key="2">
    <source>
        <dbReference type="EMBL" id="PBK88793.1"/>
    </source>
</evidence>
<reference evidence="3" key="1">
    <citation type="journal article" date="2017" name="Nat. Ecol. Evol.">
        <title>Genome expansion and lineage-specific genetic innovations in the forest pathogenic fungi Armillaria.</title>
        <authorList>
            <person name="Sipos G."/>
            <person name="Prasanna A.N."/>
            <person name="Walter M.C."/>
            <person name="O'Connor E."/>
            <person name="Balint B."/>
            <person name="Krizsan K."/>
            <person name="Kiss B."/>
            <person name="Hess J."/>
            <person name="Varga T."/>
            <person name="Slot J."/>
            <person name="Riley R."/>
            <person name="Boka B."/>
            <person name="Rigling D."/>
            <person name="Barry K."/>
            <person name="Lee J."/>
            <person name="Mihaltcheva S."/>
            <person name="LaButti K."/>
            <person name="Lipzen A."/>
            <person name="Waldron R."/>
            <person name="Moloney N.M."/>
            <person name="Sperisen C."/>
            <person name="Kredics L."/>
            <person name="Vagvoelgyi C."/>
            <person name="Patrignani A."/>
            <person name="Fitzpatrick D."/>
            <person name="Nagy I."/>
            <person name="Doyle S."/>
            <person name="Anderson J.B."/>
            <person name="Grigoriev I.V."/>
            <person name="Gueldener U."/>
            <person name="Muensterkoetter M."/>
            <person name="Nagy L.G."/>
        </authorList>
    </citation>
    <scope>NUCLEOTIDE SEQUENCE [LARGE SCALE GENOMIC DNA]</scope>
    <source>
        <strain evidence="3">Ar21-2</strain>
    </source>
</reference>
<dbReference type="InParanoid" id="A0A2H3DKL1"/>
<evidence type="ECO:0008006" key="4">
    <source>
        <dbReference type="Google" id="ProtNLM"/>
    </source>
</evidence>
<gene>
    <name evidence="2" type="ORF">ARMGADRAFT_1033774</name>
</gene>
<feature type="coiled-coil region" evidence="1">
    <location>
        <begin position="570"/>
        <end position="604"/>
    </location>
</feature>
<evidence type="ECO:0000256" key="1">
    <source>
        <dbReference type="SAM" id="Coils"/>
    </source>
</evidence>
<dbReference type="Pfam" id="PF18759">
    <property type="entry name" value="Plavaka"/>
    <property type="match status" value="1"/>
</dbReference>
<organism evidence="2 3">
    <name type="scientific">Armillaria gallica</name>
    <name type="common">Bulbous honey fungus</name>
    <name type="synonym">Armillaria bulbosa</name>
    <dbReference type="NCBI Taxonomy" id="47427"/>
    <lineage>
        <taxon>Eukaryota</taxon>
        <taxon>Fungi</taxon>
        <taxon>Dikarya</taxon>
        <taxon>Basidiomycota</taxon>
        <taxon>Agaricomycotina</taxon>
        <taxon>Agaricomycetes</taxon>
        <taxon>Agaricomycetidae</taxon>
        <taxon>Agaricales</taxon>
        <taxon>Marasmiineae</taxon>
        <taxon>Physalacriaceae</taxon>
        <taxon>Armillaria</taxon>
    </lineage>
</organism>
<dbReference type="OrthoDB" id="3239511at2759"/>
<dbReference type="STRING" id="47427.A0A2H3DKL1"/>
<accession>A0A2H3DKL1</accession>
<protein>
    <recommendedName>
        <fullName evidence="4">Ubiquitin-like protease family profile domain-containing protein</fullName>
    </recommendedName>
</protein>
<keyword evidence="1" id="KW-0175">Coiled coil</keyword>
<dbReference type="InterPro" id="IPR041078">
    <property type="entry name" value="Plavaka"/>
</dbReference>
<dbReference type="EMBL" id="KZ293671">
    <property type="protein sequence ID" value="PBK88793.1"/>
    <property type="molecule type" value="Genomic_DNA"/>
</dbReference>
<dbReference type="AlphaFoldDB" id="A0A2H3DKL1"/>
<keyword evidence="3" id="KW-1185">Reference proteome</keyword>
<dbReference type="Proteomes" id="UP000217790">
    <property type="component" value="Unassembled WGS sequence"/>
</dbReference>
<name>A0A2H3DKL1_ARMGA</name>
<sequence length="858" mass="98167">MPVNKKKCFYCKEVFKSQGFTTHEIACARTFQEKESHYLADPPPPINVPFRSDIPLESEEPIPSLERGIPMMTEDQITLQDSDAGPPSPPISDFNPSDQPCLLLNYIHTEYHPSSSQEPKEEPFESYSVHKHSAEENIPFDAMPWCPYRSMLDFELSETILEAALNEGEVDALLKNITKQGGELLEFQNHQKLIALWDKSAHHRTPVHMFQKSTFTISLRDEDYHFDVFHRDLWSWTLDILQDPLLVPHLIWNAQKLFRCKGSTSEQFYTEPWTSNIFSEVQSALPIDGKPICYIIYADKTHLSSFRTVQGYPVIIRLGNLPAHIRNGQGIGGGRVADEPKHHNKSYYADFKRDIWHKAFEIILSSIKDKSKTRAWVQPPDADAAPWHVFPTIMILSADSEEHRNEFLKPYGLCYVKNVFWSIEHCDVHWALSFDRLHAFHNGLFGDHLCNTLQAGQTKWSIFIALIEKYNEAVREEYEVAKQAALKADKAPPKKLPKNWDFSKIHSLKHLFDDIEAKGVTLNYNTKPNESMHGSFKESYHRCTNFKDIAKQILRVDQWYSASSFIRQQINLHDQQLEASQAHVAEAEAEVEEHDASLANEEEAVMVQPDYTLAASVHGHHGKGGGKLSIAEVEDKAAENHDYHGFRACLSKHMTEHFKKCPEELPLVNSATAAFEGFSFEDLEVLLQIVRYKMLKSYYTSFADWMPTTDILRCSPSFNHCPRYNFVLAQTKAGPLFAQLVMIFKCNVHGKMFPLMLVQPFNQPAGGQSKQKDQDLGLYHVKTRPNGPPCLISIYSVLQGALLIEDTAAPKEYLAVDMVDSDMFLRMQSLSYTMFRSISQISVSSISVRQKENRPYLY</sequence>
<evidence type="ECO:0000313" key="3">
    <source>
        <dbReference type="Proteomes" id="UP000217790"/>
    </source>
</evidence>